<evidence type="ECO:0000256" key="3">
    <source>
        <dbReference type="ARBA" id="ARBA00023163"/>
    </source>
</evidence>
<reference evidence="7 8" key="1">
    <citation type="submission" date="2018-07" db="EMBL/GenBank/DDBJ databases">
        <title>Genomic Encyclopedia of Type Strains, Phase III (KMG-III): the genomes of soil and plant-associated and newly described type strains.</title>
        <authorList>
            <person name="Whitman W."/>
        </authorList>
    </citation>
    <scope>NUCLEOTIDE SEQUENCE [LARGE SCALE GENOMIC DNA]</scope>
    <source>
        <strain evidence="7 8">CECT 7958</strain>
    </source>
</reference>
<gene>
    <name evidence="7" type="ORF">DFQ08_10364</name>
</gene>
<dbReference type="EMBL" id="QPJO01000003">
    <property type="protein sequence ID" value="RCW91240.1"/>
    <property type="molecule type" value="Genomic_DNA"/>
</dbReference>
<evidence type="ECO:0000313" key="8">
    <source>
        <dbReference type="Proteomes" id="UP000253436"/>
    </source>
</evidence>
<feature type="chain" id="PRO_5016892671" evidence="5">
    <location>
        <begin position="30"/>
        <end position="527"/>
    </location>
</feature>
<dbReference type="InterPro" id="IPR018060">
    <property type="entry name" value="HTH_AraC"/>
</dbReference>
<evidence type="ECO:0000256" key="4">
    <source>
        <dbReference type="SAM" id="Phobius"/>
    </source>
</evidence>
<keyword evidence="4" id="KW-1133">Transmembrane helix</keyword>
<dbReference type="PANTHER" id="PTHR43280">
    <property type="entry name" value="ARAC-FAMILY TRANSCRIPTIONAL REGULATOR"/>
    <property type="match status" value="1"/>
</dbReference>
<dbReference type="Pfam" id="PF12833">
    <property type="entry name" value="HTH_18"/>
    <property type="match status" value="1"/>
</dbReference>
<organism evidence="7 8">
    <name type="scientific">Winogradskyella arenosi</name>
    <dbReference type="NCBI Taxonomy" id="533325"/>
    <lineage>
        <taxon>Bacteria</taxon>
        <taxon>Pseudomonadati</taxon>
        <taxon>Bacteroidota</taxon>
        <taxon>Flavobacteriia</taxon>
        <taxon>Flavobacteriales</taxon>
        <taxon>Flavobacteriaceae</taxon>
        <taxon>Winogradskyella</taxon>
    </lineage>
</organism>
<dbReference type="SMART" id="SM00342">
    <property type="entry name" value="HTH_ARAC"/>
    <property type="match status" value="1"/>
</dbReference>
<evidence type="ECO:0000259" key="6">
    <source>
        <dbReference type="PROSITE" id="PS01124"/>
    </source>
</evidence>
<accession>A0A368ZDC0</accession>
<keyword evidence="4" id="KW-0812">Transmembrane</keyword>
<dbReference type="PROSITE" id="PS01124">
    <property type="entry name" value="HTH_ARAC_FAMILY_2"/>
    <property type="match status" value="1"/>
</dbReference>
<keyword evidence="8" id="KW-1185">Reference proteome</keyword>
<dbReference type="AlphaFoldDB" id="A0A368ZDC0"/>
<keyword evidence="3" id="KW-0804">Transcription</keyword>
<sequence length="527" mass="60751">MKQRYIFHSKIIYLFGLYACLCLTTVGHAQDNDLLDKAKELVYSDPDESIKIAEHILRTHDQLQEVSQLHLIIAQSYLVKGNMDSAIKYAFKNSNHLNSVAPALQVEHYIFKATLLRQLYLDSQSQDYVLKAKALSEKVKPAFKDPVGRLIALEQINYYVDRRLSAEAFLAINEEEKRFKSTYKASPDQKIKLYLAKVKLFNNTAAVDSAATYLHKTLSLIPNSKINNLQQKALAYKELGRINLNQKAFDDSERNFFIASRFAEIIGNVPLLLEINKYLSISYLASNKKSQHKVYNDKFMVLNTQTELIEQEAVNTFYNLITEQNEIVLHAQKQTYTNYGYILWLVVLVVVLIAVFIVFKSEARKKRLNEIINYIEITKNNFLEVKPTKKVSKKRINIPEETEKTILAKLKRFESSKRFLNKDMSLAVLAGQFETNTKYLSGVINKHYNDNFNTFINKLRINYIITKLKNDSNYINYKISFLAEESGYGSHSSFATVFKSVVGMSPVTFIKLIQEERKANQPKSKTE</sequence>
<feature type="transmembrane region" description="Helical" evidence="4">
    <location>
        <begin position="339"/>
        <end position="359"/>
    </location>
</feature>
<proteinExistence type="predicted"/>
<dbReference type="GO" id="GO:0043565">
    <property type="term" value="F:sequence-specific DNA binding"/>
    <property type="evidence" value="ECO:0007669"/>
    <property type="project" value="InterPro"/>
</dbReference>
<dbReference type="Gene3D" id="1.10.10.60">
    <property type="entry name" value="Homeodomain-like"/>
    <property type="match status" value="2"/>
</dbReference>
<dbReference type="InterPro" id="IPR009057">
    <property type="entry name" value="Homeodomain-like_sf"/>
</dbReference>
<evidence type="ECO:0000313" key="7">
    <source>
        <dbReference type="EMBL" id="RCW91240.1"/>
    </source>
</evidence>
<dbReference type="SUPFAM" id="SSF46689">
    <property type="entry name" value="Homeodomain-like"/>
    <property type="match status" value="1"/>
</dbReference>
<comment type="caution">
    <text evidence="7">The sequence shown here is derived from an EMBL/GenBank/DDBJ whole genome shotgun (WGS) entry which is preliminary data.</text>
</comment>
<feature type="signal peptide" evidence="5">
    <location>
        <begin position="1"/>
        <end position="29"/>
    </location>
</feature>
<evidence type="ECO:0000256" key="1">
    <source>
        <dbReference type="ARBA" id="ARBA00023015"/>
    </source>
</evidence>
<evidence type="ECO:0000256" key="2">
    <source>
        <dbReference type="ARBA" id="ARBA00023125"/>
    </source>
</evidence>
<dbReference type="PANTHER" id="PTHR43280:SF34">
    <property type="entry name" value="ARAC-FAMILY TRANSCRIPTIONAL REGULATOR"/>
    <property type="match status" value="1"/>
</dbReference>
<keyword evidence="5" id="KW-0732">Signal</keyword>
<name>A0A368ZDC0_9FLAO</name>
<dbReference type="Proteomes" id="UP000253436">
    <property type="component" value="Unassembled WGS sequence"/>
</dbReference>
<keyword evidence="4" id="KW-0472">Membrane</keyword>
<dbReference type="GO" id="GO:0003700">
    <property type="term" value="F:DNA-binding transcription factor activity"/>
    <property type="evidence" value="ECO:0007669"/>
    <property type="project" value="InterPro"/>
</dbReference>
<dbReference type="OrthoDB" id="5295174at2"/>
<keyword evidence="2" id="KW-0238">DNA-binding</keyword>
<dbReference type="RefSeq" id="WP_114309765.1">
    <property type="nucleotide sequence ID" value="NZ_QPJO01000003.1"/>
</dbReference>
<feature type="domain" description="HTH araC/xylS-type" evidence="6">
    <location>
        <begin position="420"/>
        <end position="512"/>
    </location>
</feature>
<keyword evidence="1" id="KW-0805">Transcription regulation</keyword>
<evidence type="ECO:0000256" key="5">
    <source>
        <dbReference type="SAM" id="SignalP"/>
    </source>
</evidence>
<protein>
    <submittedName>
        <fullName evidence="7">Helix-turn-helix protein</fullName>
    </submittedName>
</protein>